<dbReference type="EMBL" id="CAXITT010001226">
    <property type="protein sequence ID" value="CAL1548222.1"/>
    <property type="molecule type" value="Genomic_DNA"/>
</dbReference>
<keyword evidence="1" id="KW-0472">Membrane</keyword>
<feature type="transmembrane region" description="Helical" evidence="1">
    <location>
        <begin position="108"/>
        <end position="126"/>
    </location>
</feature>
<dbReference type="SUPFAM" id="SSF81321">
    <property type="entry name" value="Family A G protein-coupled receptor-like"/>
    <property type="match status" value="1"/>
</dbReference>
<dbReference type="PANTHER" id="PTHR46641:SF25">
    <property type="entry name" value="CNMAMIDE RECEPTOR-RELATED"/>
    <property type="match status" value="1"/>
</dbReference>
<organism evidence="2 3">
    <name type="scientific">Lymnaea stagnalis</name>
    <name type="common">Great pond snail</name>
    <name type="synonym">Helix stagnalis</name>
    <dbReference type="NCBI Taxonomy" id="6523"/>
    <lineage>
        <taxon>Eukaryota</taxon>
        <taxon>Metazoa</taxon>
        <taxon>Spiralia</taxon>
        <taxon>Lophotrochozoa</taxon>
        <taxon>Mollusca</taxon>
        <taxon>Gastropoda</taxon>
        <taxon>Heterobranchia</taxon>
        <taxon>Euthyneura</taxon>
        <taxon>Panpulmonata</taxon>
        <taxon>Hygrophila</taxon>
        <taxon>Lymnaeoidea</taxon>
        <taxon>Lymnaeidae</taxon>
        <taxon>Lymnaea</taxon>
    </lineage>
</organism>
<dbReference type="AlphaFoldDB" id="A0AAV2IM41"/>
<keyword evidence="1" id="KW-1133">Transmembrane helix</keyword>
<feature type="non-terminal residue" evidence="2">
    <location>
        <position position="1"/>
    </location>
</feature>
<dbReference type="PANTHER" id="PTHR46641">
    <property type="entry name" value="FMRFAMIDE RECEPTOR-RELATED"/>
    <property type="match status" value="1"/>
</dbReference>
<keyword evidence="1" id="KW-0812">Transmembrane</keyword>
<evidence type="ECO:0000313" key="2">
    <source>
        <dbReference type="EMBL" id="CAL1548222.1"/>
    </source>
</evidence>
<reference evidence="2 3" key="1">
    <citation type="submission" date="2024-04" db="EMBL/GenBank/DDBJ databases">
        <authorList>
            <consortium name="Genoscope - CEA"/>
            <person name="William W."/>
        </authorList>
    </citation>
    <scope>NUCLEOTIDE SEQUENCE [LARGE SCALE GENOMIC DNA]</scope>
</reference>
<feature type="transmembrane region" description="Helical" evidence="1">
    <location>
        <begin position="63"/>
        <end position="88"/>
    </location>
</feature>
<dbReference type="Proteomes" id="UP001497497">
    <property type="component" value="Unassembled WGS sequence"/>
</dbReference>
<accession>A0AAV2IM41</accession>
<evidence type="ECO:0000256" key="1">
    <source>
        <dbReference type="SAM" id="Phobius"/>
    </source>
</evidence>
<proteinExistence type="predicted"/>
<keyword evidence="3" id="KW-1185">Reference proteome</keyword>
<dbReference type="Gene3D" id="1.20.1070.10">
    <property type="entry name" value="Rhodopsin 7-helix transmembrane proteins"/>
    <property type="match status" value="1"/>
</dbReference>
<sequence length="188" mass="21427">FNILIIIFVIRSRKRVEKLVSRRSSTNWKTLETSFTISSENTFPRYLKNFSANNRIIGSNKEVSLTITLLVINATFVICNTPIMVYLLGSEHWFPPGFLPAERLTLTASVMAMYTNNAANFLLYCATGSRFRAEIRHMFASVHRFGASFRSSSRNRKNSLGSDGGRSFRLEDQLANVMGSRETCYTYH</sequence>
<comment type="caution">
    <text evidence="2">The sequence shown here is derived from an EMBL/GenBank/DDBJ whole genome shotgun (WGS) entry which is preliminary data.</text>
</comment>
<name>A0AAV2IM41_LYMST</name>
<dbReference type="InterPro" id="IPR052954">
    <property type="entry name" value="GPCR-Ligand_Int"/>
</dbReference>
<gene>
    <name evidence="2" type="ORF">GSLYS_00021539001</name>
</gene>
<evidence type="ECO:0000313" key="3">
    <source>
        <dbReference type="Proteomes" id="UP001497497"/>
    </source>
</evidence>
<protein>
    <submittedName>
        <fullName evidence="2">Uncharacterized protein</fullName>
    </submittedName>
</protein>